<feature type="transmembrane region" description="Helical" evidence="10">
    <location>
        <begin position="185"/>
        <end position="204"/>
    </location>
</feature>
<evidence type="ECO:0000256" key="9">
    <source>
        <dbReference type="ARBA" id="ARBA00023136"/>
    </source>
</evidence>
<dbReference type="InterPro" id="IPR038770">
    <property type="entry name" value="Na+/solute_symporter_sf"/>
</dbReference>
<keyword evidence="8" id="KW-0406">Ion transport</keyword>
<evidence type="ECO:0000256" key="3">
    <source>
        <dbReference type="ARBA" id="ARBA00022449"/>
    </source>
</evidence>
<dbReference type="PROSITE" id="PS51201">
    <property type="entry name" value="RCK_N"/>
    <property type="match status" value="1"/>
</dbReference>
<proteinExistence type="predicted"/>
<feature type="transmembrane region" description="Helical" evidence="10">
    <location>
        <begin position="296"/>
        <end position="318"/>
    </location>
</feature>
<organism evidence="13 14">
    <name type="scientific">Alkalimonas amylolytica</name>
    <dbReference type="NCBI Taxonomy" id="152573"/>
    <lineage>
        <taxon>Bacteria</taxon>
        <taxon>Pseudomonadati</taxon>
        <taxon>Pseudomonadota</taxon>
        <taxon>Gammaproteobacteria</taxon>
        <taxon>Alkalimonas</taxon>
    </lineage>
</organism>
<dbReference type="InterPro" id="IPR036721">
    <property type="entry name" value="RCK_C_sf"/>
</dbReference>
<keyword evidence="4" id="KW-0633">Potassium transport</keyword>
<dbReference type="Gene3D" id="1.20.1530.20">
    <property type="match status" value="1"/>
</dbReference>
<dbReference type="PANTHER" id="PTHR46157:SF4">
    <property type="entry name" value="K(+) EFFLUX ANTIPORTER 3, CHLOROPLASTIC"/>
    <property type="match status" value="1"/>
</dbReference>
<dbReference type="FunFam" id="3.40.50.720:FF:000036">
    <property type="entry name" value="Glutathione-regulated potassium-efflux system protein KefB"/>
    <property type="match status" value="1"/>
</dbReference>
<keyword evidence="3" id="KW-0050">Antiport</keyword>
<name>A0A1H4AVT6_ALKAM</name>
<dbReference type="SMR" id="A0A1H4AVT6"/>
<evidence type="ECO:0000256" key="2">
    <source>
        <dbReference type="ARBA" id="ARBA00022448"/>
    </source>
</evidence>
<feature type="transmembrane region" description="Helical" evidence="10">
    <location>
        <begin position="54"/>
        <end position="75"/>
    </location>
</feature>
<evidence type="ECO:0000256" key="1">
    <source>
        <dbReference type="ARBA" id="ARBA00004127"/>
    </source>
</evidence>
<dbReference type="Pfam" id="PF02080">
    <property type="entry name" value="TrkA_C"/>
    <property type="match status" value="1"/>
</dbReference>
<feature type="transmembrane region" description="Helical" evidence="10">
    <location>
        <begin position="6"/>
        <end position="24"/>
    </location>
</feature>
<feature type="transmembrane region" description="Helical" evidence="10">
    <location>
        <begin position="360"/>
        <end position="380"/>
    </location>
</feature>
<dbReference type="Pfam" id="PF00999">
    <property type="entry name" value="Na_H_Exchanger"/>
    <property type="match status" value="1"/>
</dbReference>
<dbReference type="GO" id="GO:0015297">
    <property type="term" value="F:antiporter activity"/>
    <property type="evidence" value="ECO:0007669"/>
    <property type="project" value="UniProtKB-KW"/>
</dbReference>
<evidence type="ECO:0000256" key="4">
    <source>
        <dbReference type="ARBA" id="ARBA00022538"/>
    </source>
</evidence>
<keyword evidence="2" id="KW-0813">Transport</keyword>
<keyword evidence="6" id="KW-0630">Potassium</keyword>
<dbReference type="Pfam" id="PF02254">
    <property type="entry name" value="TrkA_N"/>
    <property type="match status" value="1"/>
</dbReference>
<protein>
    <submittedName>
        <fullName evidence="13">Kef-type potassium/proton antiporter, CPA2 family (TC 2.A.37.1)</fullName>
    </submittedName>
</protein>
<dbReference type="AlphaFoldDB" id="A0A1H4AVT6"/>
<comment type="subcellular location">
    <subcellularLocation>
        <location evidence="1">Endomembrane system</location>
        <topology evidence="1">Multi-pass membrane protein</topology>
    </subcellularLocation>
</comment>
<keyword evidence="14" id="KW-1185">Reference proteome</keyword>
<dbReference type="Gene3D" id="3.30.70.1450">
    <property type="entry name" value="Regulator of K+ conductance, C-terminal domain"/>
    <property type="match status" value="1"/>
</dbReference>
<keyword evidence="7 10" id="KW-1133">Transmembrane helix</keyword>
<dbReference type="InterPro" id="IPR003148">
    <property type="entry name" value="RCK_N"/>
</dbReference>
<dbReference type="InterPro" id="IPR006153">
    <property type="entry name" value="Cation/H_exchanger_TM"/>
</dbReference>
<feature type="transmembrane region" description="Helical" evidence="10">
    <location>
        <begin position="31"/>
        <end position="48"/>
    </location>
</feature>
<dbReference type="SUPFAM" id="SSF116726">
    <property type="entry name" value="TrkA C-terminal domain-like"/>
    <property type="match status" value="1"/>
</dbReference>
<accession>A0A1H4AVT6</accession>
<feature type="transmembrane region" description="Helical" evidence="10">
    <location>
        <begin position="87"/>
        <end position="108"/>
    </location>
</feature>
<dbReference type="GO" id="GO:0012505">
    <property type="term" value="C:endomembrane system"/>
    <property type="evidence" value="ECO:0007669"/>
    <property type="project" value="UniProtKB-SubCell"/>
</dbReference>
<sequence>MLLDGTLIQLLFLLGFMVFMVMLFQRAHIPASIAYLLVGVLLGAHTAGPVISEGYIHKIAEFGIVFLLFTIGLRFSWQQIYQLRHTILGLGTAQVGLTTLLVALLLWAMGVASVVAFVIGAVFAQSSTTIISKQLLEQGEDQSRHGRLGISLSVFQDITAVPFIIVIPVLGVAMAQDIASTLGMALFKAVLATALVVLVGRYLLRHLFHRVSSSDSAELFTLTVLLVCLAAAWLTQSLGLSMAFGAFLAGMVMGETEFKLQVEAAIRPFRDVLLGIFFVSIGMLLDPMLLPEIGHIALAGALLLLLIKIVLVTALVLATGVALETAFRTGLILAVGGEFGFALLALALEGGTLDSRSSQIILTSVLLSMMLAVFLIRYNLQLSRFVVGRWIGQAAVSSEPFDDIEQHGLQQHVVIAGFGRIGQGVAQFLQKEQVPYIGLDLDAARVKNARLADVPVFYADSTDPDTLIAVGLAKARLLVISHEDLSAALTTLRHARTLHPDLPVIVRTRDESHVAELRQAGATEVIPETIEAGMMLTSHVLLMLNVPARRVNQLVQEQRINRYQLLRQQFRGSADLLKTQQQEQLKAVLLAEGSPAIDQSLQMLDLAQYGIQLTELVRAHNRIEQPSLDMVLQENDVLVLFGSAEALEQASLVLTHRLAAD</sequence>
<dbReference type="InterPro" id="IPR006037">
    <property type="entry name" value="RCK_C"/>
</dbReference>
<dbReference type="GO" id="GO:0008324">
    <property type="term" value="F:monoatomic cation transmembrane transporter activity"/>
    <property type="evidence" value="ECO:0007669"/>
    <property type="project" value="InterPro"/>
</dbReference>
<dbReference type="EMBL" id="FNRM01000003">
    <property type="protein sequence ID" value="SEA39960.1"/>
    <property type="molecule type" value="Genomic_DNA"/>
</dbReference>
<feature type="transmembrane region" description="Helical" evidence="10">
    <location>
        <begin position="330"/>
        <end position="348"/>
    </location>
</feature>
<dbReference type="SUPFAM" id="SSF51735">
    <property type="entry name" value="NAD(P)-binding Rossmann-fold domains"/>
    <property type="match status" value="1"/>
</dbReference>
<keyword evidence="5 10" id="KW-0812">Transmembrane</keyword>
<evidence type="ECO:0000313" key="14">
    <source>
        <dbReference type="Proteomes" id="UP000198773"/>
    </source>
</evidence>
<reference evidence="13 14" key="1">
    <citation type="submission" date="2016-10" db="EMBL/GenBank/DDBJ databases">
        <authorList>
            <person name="de Groot N.N."/>
        </authorList>
    </citation>
    <scope>NUCLEOTIDE SEQUENCE [LARGE SCALE GENOMIC DNA]</scope>
    <source>
        <strain evidence="13 14">CGMCC 1.3430</strain>
    </source>
</reference>
<evidence type="ECO:0000256" key="7">
    <source>
        <dbReference type="ARBA" id="ARBA00022989"/>
    </source>
</evidence>
<evidence type="ECO:0000256" key="6">
    <source>
        <dbReference type="ARBA" id="ARBA00022958"/>
    </source>
</evidence>
<dbReference type="InterPro" id="IPR036291">
    <property type="entry name" value="NAD(P)-bd_dom_sf"/>
</dbReference>
<feature type="transmembrane region" description="Helical" evidence="10">
    <location>
        <begin position="216"/>
        <end position="234"/>
    </location>
</feature>
<dbReference type="Gene3D" id="3.40.50.720">
    <property type="entry name" value="NAD(P)-binding Rossmann-like Domain"/>
    <property type="match status" value="1"/>
</dbReference>
<dbReference type="PROSITE" id="PS51202">
    <property type="entry name" value="RCK_C"/>
    <property type="match status" value="1"/>
</dbReference>
<evidence type="ECO:0000256" key="8">
    <source>
        <dbReference type="ARBA" id="ARBA00023065"/>
    </source>
</evidence>
<dbReference type="GO" id="GO:0006813">
    <property type="term" value="P:potassium ion transport"/>
    <property type="evidence" value="ECO:0007669"/>
    <property type="project" value="UniProtKB-KW"/>
</dbReference>
<evidence type="ECO:0000256" key="10">
    <source>
        <dbReference type="SAM" id="Phobius"/>
    </source>
</evidence>
<keyword evidence="9 10" id="KW-0472">Membrane</keyword>
<dbReference type="Proteomes" id="UP000198773">
    <property type="component" value="Unassembled WGS sequence"/>
</dbReference>
<gene>
    <name evidence="13" type="ORF">SAMN04488051_10349</name>
</gene>
<feature type="transmembrane region" description="Helical" evidence="10">
    <location>
        <begin position="148"/>
        <end position="173"/>
    </location>
</feature>
<feature type="transmembrane region" description="Helical" evidence="10">
    <location>
        <begin position="272"/>
        <end position="290"/>
    </location>
</feature>
<dbReference type="PANTHER" id="PTHR46157">
    <property type="entry name" value="K(+) EFFLUX ANTIPORTER 3, CHLOROPLASTIC"/>
    <property type="match status" value="1"/>
</dbReference>
<dbReference type="GO" id="GO:0005886">
    <property type="term" value="C:plasma membrane"/>
    <property type="evidence" value="ECO:0007669"/>
    <property type="project" value="TreeGrafter"/>
</dbReference>
<evidence type="ECO:0000259" key="11">
    <source>
        <dbReference type="PROSITE" id="PS51201"/>
    </source>
</evidence>
<evidence type="ECO:0000313" key="13">
    <source>
        <dbReference type="EMBL" id="SEA39960.1"/>
    </source>
</evidence>
<feature type="domain" description="RCK C-terminal" evidence="12">
    <location>
        <begin position="571"/>
        <end position="656"/>
    </location>
</feature>
<dbReference type="GO" id="GO:1902600">
    <property type="term" value="P:proton transmembrane transport"/>
    <property type="evidence" value="ECO:0007669"/>
    <property type="project" value="InterPro"/>
</dbReference>
<evidence type="ECO:0000259" key="12">
    <source>
        <dbReference type="PROSITE" id="PS51202"/>
    </source>
</evidence>
<evidence type="ECO:0000256" key="5">
    <source>
        <dbReference type="ARBA" id="ARBA00022692"/>
    </source>
</evidence>
<feature type="domain" description="RCK N-terminal" evidence="11">
    <location>
        <begin position="410"/>
        <end position="527"/>
    </location>
</feature>